<dbReference type="OrthoDB" id="5525240at2"/>
<name>A0A4Y6Q2H9_PERCE</name>
<accession>A0A4Y6Q2H9</accession>
<keyword evidence="3" id="KW-1185">Reference proteome</keyword>
<dbReference type="RefSeq" id="WP_141200831.1">
    <property type="nucleotide sequence ID" value="NZ_CP041186.1"/>
</dbReference>
<accession>A0A5B8YEI2</accession>
<protein>
    <recommendedName>
        <fullName evidence="4">Lipoprotein</fullName>
    </recommendedName>
</protein>
<reference evidence="2 3" key="1">
    <citation type="submission" date="2019-06" db="EMBL/GenBank/DDBJ databases">
        <title>Persicimonas caeni gen. nov., sp. nov., a predatory bacterium isolated from solar saltern.</title>
        <authorList>
            <person name="Wang S."/>
        </authorList>
    </citation>
    <scope>NUCLEOTIDE SEQUENCE [LARGE SCALE GENOMIC DNA]</scope>
    <source>
        <strain evidence="2 3">YN101</strain>
    </source>
</reference>
<keyword evidence="1" id="KW-0732">Signal</keyword>
<feature type="chain" id="PRO_5030106905" description="Lipoprotein" evidence="1">
    <location>
        <begin position="24"/>
        <end position="221"/>
    </location>
</feature>
<sequence>MPISRTHRIILALLAAGTVGLTACGEPVEPLGDGSLALSWQVSPHGCQEAGVDTISVRLENAHRSFAENYACTEDEVIVEGIASANYELTLVGLDAADRETFISEPRVVTIGAEKLNETSMVRLTAKPATAEVAWRFENGRVCGANGVSRIEVAVYDHAFYEIKRQRFSCDAGVGLVAGIIAGDYIVEAVAEGDDATWRGVSETTLKRGDHALVDVELGRD</sequence>
<proteinExistence type="predicted"/>
<evidence type="ECO:0008006" key="4">
    <source>
        <dbReference type="Google" id="ProtNLM"/>
    </source>
</evidence>
<dbReference type="AlphaFoldDB" id="A0A4Y6Q2H9"/>
<evidence type="ECO:0000313" key="3">
    <source>
        <dbReference type="Proteomes" id="UP000315995"/>
    </source>
</evidence>
<organism evidence="2 3">
    <name type="scientific">Persicimonas caeni</name>
    <dbReference type="NCBI Taxonomy" id="2292766"/>
    <lineage>
        <taxon>Bacteria</taxon>
        <taxon>Deltaproteobacteria</taxon>
        <taxon>Bradymonadales</taxon>
        <taxon>Bradymonadaceae</taxon>
        <taxon>Persicimonas</taxon>
    </lineage>
</organism>
<evidence type="ECO:0000313" key="2">
    <source>
        <dbReference type="EMBL" id="QDG54387.1"/>
    </source>
</evidence>
<dbReference type="Proteomes" id="UP000315995">
    <property type="component" value="Chromosome"/>
</dbReference>
<gene>
    <name evidence="2" type="ORF">FIV42_27675</name>
</gene>
<dbReference type="PROSITE" id="PS51257">
    <property type="entry name" value="PROKAR_LIPOPROTEIN"/>
    <property type="match status" value="1"/>
</dbReference>
<evidence type="ECO:0000256" key="1">
    <source>
        <dbReference type="SAM" id="SignalP"/>
    </source>
</evidence>
<dbReference type="EMBL" id="CP041186">
    <property type="protein sequence ID" value="QDG54387.1"/>
    <property type="molecule type" value="Genomic_DNA"/>
</dbReference>
<feature type="signal peptide" evidence="1">
    <location>
        <begin position="1"/>
        <end position="23"/>
    </location>
</feature>